<comment type="caution">
    <text evidence="2">The sequence shown here is derived from an EMBL/GenBank/DDBJ whole genome shotgun (WGS) entry which is preliminary data.</text>
</comment>
<evidence type="ECO:0000313" key="2">
    <source>
        <dbReference type="EMBL" id="KWT69486.1"/>
    </source>
</evidence>
<dbReference type="PATRIC" id="fig|121290.4.peg.2813"/>
<dbReference type="STRING" id="121290.APY04_1569"/>
<dbReference type="Proteomes" id="UP000059074">
    <property type="component" value="Unassembled WGS sequence"/>
</dbReference>
<proteinExistence type="predicted"/>
<evidence type="ECO:0000313" key="3">
    <source>
        <dbReference type="Proteomes" id="UP000059074"/>
    </source>
</evidence>
<dbReference type="OrthoDB" id="1792672at2"/>
<dbReference type="EMBL" id="LMTR01000045">
    <property type="protein sequence ID" value="KWT69486.1"/>
    <property type="molecule type" value="Genomic_DNA"/>
</dbReference>
<dbReference type="SUPFAM" id="SSF53067">
    <property type="entry name" value="Actin-like ATPase domain"/>
    <property type="match status" value="1"/>
</dbReference>
<dbReference type="RefSeq" id="WP_068461254.1">
    <property type="nucleotide sequence ID" value="NZ_LMTR01000045.1"/>
</dbReference>
<dbReference type="Pfam" id="PF01968">
    <property type="entry name" value="Hydantoinase_A"/>
    <property type="match status" value="1"/>
</dbReference>
<accession>A0A109BIL3</accession>
<dbReference type="AlphaFoldDB" id="A0A109BIL3"/>
<dbReference type="Gene3D" id="3.30.420.190">
    <property type="entry name" value="conserved archaeal protein q6m145"/>
    <property type="match status" value="1"/>
</dbReference>
<sequence>MSITAGYDVGGAHLKVALAEEGRTVAVRQIPCPLWQGLAALDDAFATARDLTDRAQQHAVTMTGELCEAFPDRVTGVAEILDRMAQLTAQAPLRIWIGQRGMGSAEQARAHPLDVASTNFLASAALAGRQVANALIVDMGSTTTDIIPVVDGIPVPRGLSDGERLRSGELVYSGTTRTDASCVAKRAQLDGIIQRLAAGSFANMADVRRVLDTLPDDVDQHPTLDGRGKSQPESLERFARCFGRDAAEFSADVWRMSAAEIAAQQMDDIADAIQHVLATSKLPAAAPIIAAGVGAFEIAALAQRLGRQHVSFADIADADASCRDWATRCAPAVAVALLA</sequence>
<dbReference type="NCBIfam" id="TIGR03123">
    <property type="entry name" value="one_C_unchar_1"/>
    <property type="match status" value="1"/>
</dbReference>
<protein>
    <submittedName>
        <fullName evidence="2">COG1548 family protein</fullName>
    </submittedName>
</protein>
<dbReference type="GO" id="GO:0016787">
    <property type="term" value="F:hydrolase activity"/>
    <property type="evidence" value="ECO:0007669"/>
    <property type="project" value="InterPro"/>
</dbReference>
<name>A0A109BIL3_HYPSL</name>
<evidence type="ECO:0000259" key="1">
    <source>
        <dbReference type="Pfam" id="PF01968"/>
    </source>
</evidence>
<reference evidence="2 3" key="1">
    <citation type="submission" date="2015-10" db="EMBL/GenBank/DDBJ databases">
        <title>Transcriptomic analysis of a linuron degrading triple-species bacterial consortium.</title>
        <authorList>
            <person name="Albers P."/>
        </authorList>
    </citation>
    <scope>NUCLEOTIDE SEQUENCE [LARGE SCALE GENOMIC DNA]</scope>
    <source>
        <strain evidence="2 3">WDL6</strain>
    </source>
</reference>
<dbReference type="InterPro" id="IPR002756">
    <property type="entry name" value="MfnF"/>
</dbReference>
<dbReference type="Gene3D" id="3.30.420.40">
    <property type="match status" value="1"/>
</dbReference>
<gene>
    <name evidence="2" type="ORF">APY04_1569</name>
</gene>
<dbReference type="InterPro" id="IPR043129">
    <property type="entry name" value="ATPase_NBD"/>
</dbReference>
<organism evidence="2 3">
    <name type="scientific">Hyphomicrobium sulfonivorans</name>
    <dbReference type="NCBI Taxonomy" id="121290"/>
    <lineage>
        <taxon>Bacteria</taxon>
        <taxon>Pseudomonadati</taxon>
        <taxon>Pseudomonadota</taxon>
        <taxon>Alphaproteobacteria</taxon>
        <taxon>Hyphomicrobiales</taxon>
        <taxon>Hyphomicrobiaceae</taxon>
        <taxon>Hyphomicrobium</taxon>
    </lineage>
</organism>
<feature type="domain" description="Hydantoinase A/oxoprolinase" evidence="1">
    <location>
        <begin position="58"/>
        <end position="311"/>
    </location>
</feature>
<keyword evidence="3" id="KW-1185">Reference proteome</keyword>
<dbReference type="InterPro" id="IPR002821">
    <property type="entry name" value="Hydantoinase_A"/>
</dbReference>